<reference evidence="5 6" key="1">
    <citation type="submission" date="2016-07" db="EMBL/GenBank/DDBJ databases">
        <title>Multiple horizontal gene transfer events from other fungi enriched the ability of initially mycotrophic Trichoderma (Ascomycota) to feed on dead plant biomass.</title>
        <authorList>
            <consortium name="DOE Joint Genome Institute"/>
            <person name="Aerts A."/>
            <person name="Atanasova L."/>
            <person name="Chenthamara K."/>
            <person name="Zhang J."/>
            <person name="Grujic M."/>
            <person name="Henrissat B."/>
            <person name="Kuo A."/>
            <person name="Salamov A."/>
            <person name="Lipzen A."/>
            <person name="Labutti K."/>
            <person name="Barry K."/>
            <person name="Miao Y."/>
            <person name="Rahimi M.J."/>
            <person name="Shen Q."/>
            <person name="Grigoriev I.V."/>
            <person name="Kubicek C.P."/>
            <person name="Druzhinina I.S."/>
        </authorList>
    </citation>
    <scope>NUCLEOTIDE SEQUENCE [LARGE SCALE GENOMIC DNA]</scope>
    <source>
        <strain evidence="5 6">ATCC 18648</strain>
    </source>
</reference>
<gene>
    <name evidence="5" type="ORF">M440DRAFT_1433364</name>
</gene>
<feature type="compositionally biased region" description="Basic residues" evidence="2">
    <location>
        <begin position="1003"/>
        <end position="1016"/>
    </location>
</feature>
<sequence length="1016" mass="115370">MADWWPHPLMGLGTPGVLNYIPGEHPGEGPGILETSRFTSRCPHFKVIGAPIETYSASRSQLPETSTRLWEERQTQQRWLFKFHPDIAFGNTAYQDILKEDMAALNLSDEAPNTRPLLAIGHVPDPSDKAGIRKLPITAVACGEAGELLRLARMEDVQLQWRDDADAFLNIETIDPTQRDAEAIWTNDGLPIRQIKFAGNRLQDDTLRWLLLQKETATTILRPEFREVPTTSDQPKGSLIRERPSLIKPNPLVTISHDQTGGSPHSDVALLTTTHGRSHQLAIIDEGGYWSIWDLIGAWQVQRKGAPQFSLSKCGHISDGLLNELPTRSPFPRERHGILFLEGVWHGKLESSPSASTGKATDPNTRYLLMWNHERMEVLNLDTNIVLPRLGRIMRQRGKLDWILDIHRSPTRQNHVFILTQYHITWVDVFSRDESGLGPLKPSVLLSCPHLGTKKDDSRMFVCRASDDDPDTSLVFIYYPRKGQLCIFWFTYSPVTRMPQWHRDIISLPGSEDREFPAKNVVEYLRVDPVQLAVSVKANPSSPGIDYHRRGVRFYQLTFLGRDFSLQRCLCVTTEDPKLDIQEPTSAVAWAEARQQKQREKRRKVIMSQVSSSFILPDEMTMDDVEALLNGEEAEDEEDFDGDVASSVLSRPTRIRVDQIYQALQGSLEASISQGESGLPCQLFEALRQCLSDGFDQGRLPLLTWREVAEKMLRDSTFEPPDETMRDEMETLLDENNEKTIVTPLYQYNRDEMLLSLVSLQYFQRYFAELWIDPVRNILSEDMHQIRRIWVTELARDVFLSSYGIMYQDIPLLGPASSELPEEESQRSRTGPQFGSSQIATSSRSSSRDWASSPAQSPAASTTFVGPDEAVQRLRLLAKSIDTDKTDASRRSNVLAYWPKERGVDLNEYVSSVARANEELFRDAKERLQKMEARRKARSEKFRRPAFMRQGLPDINPMSSMAPTRPAPMQIMSSQGGPEATQTQVPVMTTMSQPVSGLFGDRKKVKKKQKKKLGFR</sequence>
<evidence type="ECO:0000256" key="2">
    <source>
        <dbReference type="SAM" id="MobiDB-lite"/>
    </source>
</evidence>
<feature type="coiled-coil region" evidence="1">
    <location>
        <begin position="914"/>
        <end position="941"/>
    </location>
</feature>
<feature type="region of interest" description="Disordered" evidence="2">
    <location>
        <begin position="993"/>
        <end position="1016"/>
    </location>
</feature>
<dbReference type="GO" id="GO:0001179">
    <property type="term" value="F:RNA polymerase I general transcription initiation factor binding"/>
    <property type="evidence" value="ECO:0007669"/>
    <property type="project" value="TreeGrafter"/>
</dbReference>
<keyword evidence="6" id="KW-1185">Reference proteome</keyword>
<dbReference type="GO" id="GO:0042790">
    <property type="term" value="P:nucleolar large rRNA transcription by RNA polymerase I"/>
    <property type="evidence" value="ECO:0007669"/>
    <property type="project" value="TreeGrafter"/>
</dbReference>
<evidence type="ECO:0000259" key="4">
    <source>
        <dbReference type="Pfam" id="PF20639"/>
    </source>
</evidence>
<dbReference type="Pfam" id="PF20639">
    <property type="entry name" value="Rrn6_K-rich"/>
    <property type="match status" value="1"/>
</dbReference>
<name>A0A2T4BVB0_TRILO</name>
<accession>A0A2T4BVB0</accession>
<dbReference type="PANTHER" id="PTHR28221">
    <property type="entry name" value="RNA POLYMERASE I-SPECIFIC TRANSCRIPTION INITIATION FACTOR RRN6"/>
    <property type="match status" value="1"/>
</dbReference>
<dbReference type="InterPro" id="IPR048535">
    <property type="entry name" value="RRN6_beta-prop"/>
</dbReference>
<feature type="region of interest" description="Disordered" evidence="2">
    <location>
        <begin position="817"/>
        <end position="864"/>
    </location>
</feature>
<organism evidence="5 6">
    <name type="scientific">Trichoderma longibrachiatum ATCC 18648</name>
    <dbReference type="NCBI Taxonomy" id="983965"/>
    <lineage>
        <taxon>Eukaryota</taxon>
        <taxon>Fungi</taxon>
        <taxon>Dikarya</taxon>
        <taxon>Ascomycota</taxon>
        <taxon>Pezizomycotina</taxon>
        <taxon>Sordariomycetes</taxon>
        <taxon>Hypocreomycetidae</taxon>
        <taxon>Hypocreales</taxon>
        <taxon>Hypocreaceae</taxon>
        <taxon>Trichoderma</taxon>
    </lineage>
</organism>
<evidence type="ECO:0000259" key="3">
    <source>
        <dbReference type="Pfam" id="PF10214"/>
    </source>
</evidence>
<dbReference type="GO" id="GO:0070860">
    <property type="term" value="C:RNA polymerase I core factor complex"/>
    <property type="evidence" value="ECO:0007669"/>
    <property type="project" value="TreeGrafter"/>
</dbReference>
<evidence type="ECO:0000313" key="5">
    <source>
        <dbReference type="EMBL" id="PTB73229.1"/>
    </source>
</evidence>
<dbReference type="STRING" id="983965.A0A2T4BVB0"/>
<dbReference type="EMBL" id="KZ679139">
    <property type="protein sequence ID" value="PTB73229.1"/>
    <property type="molecule type" value="Genomic_DNA"/>
</dbReference>
<evidence type="ECO:0000313" key="6">
    <source>
        <dbReference type="Proteomes" id="UP000240760"/>
    </source>
</evidence>
<protein>
    <recommendedName>
        <fullName evidence="7">RNA polymerase I-specific transcription initiation factor RRN6-like protein</fullName>
    </recommendedName>
</protein>
<dbReference type="InterPro" id="IPR019350">
    <property type="entry name" value="RNA_pol_I-sp_TIF_RRN6-like"/>
</dbReference>
<dbReference type="Proteomes" id="UP000240760">
    <property type="component" value="Unassembled WGS sequence"/>
</dbReference>
<feature type="domain" description="RRN6 beta-propeller" evidence="3">
    <location>
        <begin position="112"/>
        <end position="497"/>
    </location>
</feature>
<keyword evidence="1" id="KW-0175">Coiled coil</keyword>
<dbReference type="AlphaFoldDB" id="A0A2T4BVB0"/>
<dbReference type="GO" id="GO:0001163">
    <property type="term" value="F:RNA polymerase I transcription regulatory region sequence-specific DNA binding"/>
    <property type="evidence" value="ECO:0007669"/>
    <property type="project" value="TreeGrafter"/>
</dbReference>
<evidence type="ECO:0000256" key="1">
    <source>
        <dbReference type="SAM" id="Coils"/>
    </source>
</evidence>
<evidence type="ECO:0008006" key="7">
    <source>
        <dbReference type="Google" id="ProtNLM"/>
    </source>
</evidence>
<feature type="compositionally biased region" description="Low complexity" evidence="2">
    <location>
        <begin position="836"/>
        <end position="861"/>
    </location>
</feature>
<dbReference type="Pfam" id="PF10214">
    <property type="entry name" value="Rrn6_beta-prop"/>
    <property type="match status" value="1"/>
</dbReference>
<dbReference type="InterPro" id="IPR048536">
    <property type="entry name" value="Rrn6_K-rich"/>
</dbReference>
<dbReference type="OrthoDB" id="4090074at2759"/>
<dbReference type="PANTHER" id="PTHR28221:SF2">
    <property type="entry name" value="RNA POLYMERASE I-SPECIFIC TRANSCRIPTION INITIATION FACTOR RRN6"/>
    <property type="match status" value="1"/>
</dbReference>
<proteinExistence type="predicted"/>
<feature type="domain" description="RRN6 K-rich C-terminal" evidence="4">
    <location>
        <begin position="892"/>
        <end position="1015"/>
    </location>
</feature>